<dbReference type="OrthoDB" id="65716at2759"/>
<keyword evidence="1" id="KW-0469">Meiosis</keyword>
<protein>
    <recommendedName>
        <fullName evidence="2">Protein ZIP4 homolog</fullName>
    </recommendedName>
</protein>
<evidence type="ECO:0000313" key="4">
    <source>
        <dbReference type="Proteomes" id="UP000770717"/>
    </source>
</evidence>
<dbReference type="InterPro" id="IPR042861">
    <property type="entry name" value="TEX11"/>
</dbReference>
<dbReference type="Proteomes" id="UP000770717">
    <property type="component" value="Unassembled WGS sequence"/>
</dbReference>
<dbReference type="EMBL" id="WNTK01000009">
    <property type="protein sequence ID" value="KAG9478012.1"/>
    <property type="molecule type" value="Genomic_DNA"/>
</dbReference>
<evidence type="ECO:0000256" key="2">
    <source>
        <dbReference type="ARBA" id="ARBA00031845"/>
    </source>
</evidence>
<sequence length="791" mass="90138">MSMTTGKAWIDAGKPDNATEFLEIALNGLEKLYSMMNQRSSEETDVNMHKAYVEHDIFKVLTYQAEAAVSQENFELASHLIQKCKDMLQRQPKETAYLSILCYNFGVETYEKKVYDQSTFWLSQSYDIGKADKRYSTGHEMQAKVLRLLSTVYLEWDCRMYNDKALNAVRLANEENLHPAGLFLKMKILLHCSLPDDVISVAAVEMLNHELSLDDYLNTVKLLMEQNRDCVGFDFLRMICNQFEQSPHVGNALLLQIEFLLKQGKVLLARQKVEELITGHYTGKELPPKILNHLHLVLWDCAAKSLETKNYAEALQWYNYSLSFYDANHSDPNLAKLLRNRASCFLYLNELLKAKEALIAAEKCQKGSIFTHFILYKIAIKENDFLEATSAISAMGKMAGQTDSNKMLLEENYSATDLLSFAAQIALEADNKKVAIKALECVAEQSQNIDQEFTSLRCLVRLTLEDGVIDDEQSKKLEDPMIWKERHEQRIKEAHWFRKIAWNLAVRSQDSSLMMQDCFLLSYKLSLFCPCDKTVLIAQRSCLVMAASVDLEMARKATCHSEQVQLLIRSLANINLCQEIWSVLQSTGEFSSDPTEIILLLYEFEARAKLNDPGLEAVLESVWTLPSLDIKTLESIASLSMEAPAYYPSICKKVLQAALTLHKKQDSLDVHKISKCLHSLIKLKLPERSAELETCDGEEAWQYCQEALTIISTCENYPEIEILWLMTRTWNTGIFHYSEGQSSEALRWCALGLSFLSYLGSLKSSYESKMTGIYSDIQQKSGSGKEELWKG</sequence>
<gene>
    <name evidence="3" type="ORF">GDO78_013152</name>
</gene>
<dbReference type="PANTHER" id="PTHR47083">
    <property type="entry name" value="TESTIS-EXPRESSED PROTEIN 11"/>
    <property type="match status" value="1"/>
</dbReference>
<name>A0A8J6K391_ELECQ</name>
<dbReference type="PANTHER" id="PTHR47083:SF1">
    <property type="entry name" value="TESTIS-EXPRESSED PROTEIN 11"/>
    <property type="match status" value="1"/>
</dbReference>
<evidence type="ECO:0000256" key="1">
    <source>
        <dbReference type="ARBA" id="ARBA00023254"/>
    </source>
</evidence>
<keyword evidence="4" id="KW-1185">Reference proteome</keyword>
<dbReference type="Pfam" id="PF08631">
    <property type="entry name" value="SPO22"/>
    <property type="match status" value="1"/>
</dbReference>
<proteinExistence type="predicted"/>
<dbReference type="SUPFAM" id="SSF48452">
    <property type="entry name" value="TPR-like"/>
    <property type="match status" value="1"/>
</dbReference>
<comment type="caution">
    <text evidence="3">The sequence shown here is derived from an EMBL/GenBank/DDBJ whole genome shotgun (WGS) entry which is preliminary data.</text>
</comment>
<dbReference type="GO" id="GO:0000801">
    <property type="term" value="C:central element"/>
    <property type="evidence" value="ECO:0007669"/>
    <property type="project" value="TreeGrafter"/>
</dbReference>
<dbReference type="AlphaFoldDB" id="A0A8J6K391"/>
<organism evidence="3 4">
    <name type="scientific">Eleutherodactylus coqui</name>
    <name type="common">Puerto Rican coqui</name>
    <dbReference type="NCBI Taxonomy" id="57060"/>
    <lineage>
        <taxon>Eukaryota</taxon>
        <taxon>Metazoa</taxon>
        <taxon>Chordata</taxon>
        <taxon>Craniata</taxon>
        <taxon>Vertebrata</taxon>
        <taxon>Euteleostomi</taxon>
        <taxon>Amphibia</taxon>
        <taxon>Batrachia</taxon>
        <taxon>Anura</taxon>
        <taxon>Neobatrachia</taxon>
        <taxon>Hyloidea</taxon>
        <taxon>Eleutherodactylidae</taxon>
        <taxon>Eleutherodactylinae</taxon>
        <taxon>Eleutherodactylus</taxon>
        <taxon>Eleutherodactylus</taxon>
    </lineage>
</organism>
<dbReference type="InterPro" id="IPR013940">
    <property type="entry name" value="Spo22/ZIP4/TEX11"/>
</dbReference>
<dbReference type="GO" id="GO:0007060">
    <property type="term" value="P:male meiosis chromosome segregation"/>
    <property type="evidence" value="ECO:0007669"/>
    <property type="project" value="TreeGrafter"/>
</dbReference>
<dbReference type="GO" id="GO:0007131">
    <property type="term" value="P:reciprocal meiotic recombination"/>
    <property type="evidence" value="ECO:0007669"/>
    <property type="project" value="TreeGrafter"/>
</dbReference>
<dbReference type="Gene3D" id="1.25.40.10">
    <property type="entry name" value="Tetratricopeptide repeat domain"/>
    <property type="match status" value="1"/>
</dbReference>
<accession>A0A8J6K391</accession>
<dbReference type="GO" id="GO:0007130">
    <property type="term" value="P:synaptonemal complex assembly"/>
    <property type="evidence" value="ECO:0007669"/>
    <property type="project" value="TreeGrafter"/>
</dbReference>
<evidence type="ECO:0000313" key="3">
    <source>
        <dbReference type="EMBL" id="KAG9478012.1"/>
    </source>
</evidence>
<reference evidence="3" key="1">
    <citation type="thesis" date="2020" institute="ProQuest LLC" country="789 East Eisenhower Parkway, Ann Arbor, MI, USA">
        <title>Comparative Genomics and Chromosome Evolution.</title>
        <authorList>
            <person name="Mudd A.B."/>
        </authorList>
    </citation>
    <scope>NUCLEOTIDE SEQUENCE</scope>
    <source>
        <strain evidence="3">HN-11 Male</strain>
        <tissue evidence="3">Kidney and liver</tissue>
    </source>
</reference>
<dbReference type="InterPro" id="IPR011990">
    <property type="entry name" value="TPR-like_helical_dom_sf"/>
</dbReference>